<keyword evidence="4" id="KW-0347">Helicase</keyword>
<dbReference type="InterPro" id="IPR011604">
    <property type="entry name" value="PDDEXK-like_dom_sf"/>
</dbReference>
<evidence type="ECO:0000256" key="2">
    <source>
        <dbReference type="ARBA" id="ARBA00022763"/>
    </source>
</evidence>
<gene>
    <name evidence="9" type="ORF">TCEL_00338</name>
</gene>
<feature type="domain" description="PD-(D/E)XK endonuclease-like" evidence="8">
    <location>
        <begin position="7"/>
        <end position="244"/>
    </location>
</feature>
<evidence type="ECO:0000256" key="7">
    <source>
        <dbReference type="ARBA" id="ARBA00023204"/>
    </source>
</evidence>
<evidence type="ECO:0000256" key="1">
    <source>
        <dbReference type="ARBA" id="ARBA00022741"/>
    </source>
</evidence>
<keyword evidence="1" id="KW-0547">Nucleotide-binding</keyword>
<organism evidence="9 10">
    <name type="scientific">Thermobrachium celere DSM 8682</name>
    <dbReference type="NCBI Taxonomy" id="941824"/>
    <lineage>
        <taxon>Bacteria</taxon>
        <taxon>Bacillati</taxon>
        <taxon>Bacillota</taxon>
        <taxon>Clostridia</taxon>
        <taxon>Eubacteriales</taxon>
        <taxon>Clostridiaceae</taxon>
        <taxon>Thermobrachium</taxon>
    </lineage>
</organism>
<comment type="caution">
    <text evidence="9">The sequence shown here is derived from an EMBL/GenBank/DDBJ whole genome shotgun (WGS) entry which is preliminary data.</text>
</comment>
<keyword evidence="3" id="KW-0378">Hydrolase</keyword>
<dbReference type="GO" id="GO:0004386">
    <property type="term" value="F:helicase activity"/>
    <property type="evidence" value="ECO:0007669"/>
    <property type="project" value="UniProtKB-KW"/>
</dbReference>
<dbReference type="Gene3D" id="3.90.320.10">
    <property type="match status" value="1"/>
</dbReference>
<dbReference type="eggNOG" id="COG2887">
    <property type="taxonomic scope" value="Bacteria"/>
</dbReference>
<keyword evidence="7" id="KW-0234">DNA repair</keyword>
<keyword evidence="6" id="KW-0238">DNA-binding</keyword>
<keyword evidence="2" id="KW-0227">DNA damage</keyword>
<reference evidence="9" key="1">
    <citation type="submission" date="2013-03" db="EMBL/GenBank/DDBJ databases">
        <title>Draft genome sequence of the hydrogen-ethanol-producing anaerobic alkalithermophilic Caloramator celere.</title>
        <authorList>
            <person name="Ciranna A."/>
            <person name="Larjo A."/>
            <person name="Kivisto A."/>
            <person name="Santala V."/>
            <person name="Roos C."/>
            <person name="Karp M."/>
        </authorList>
    </citation>
    <scope>NUCLEOTIDE SEQUENCE [LARGE SCALE GENOMIC DNA]</scope>
    <source>
        <strain evidence="9">DSM 8682</strain>
    </source>
</reference>
<evidence type="ECO:0000256" key="3">
    <source>
        <dbReference type="ARBA" id="ARBA00022801"/>
    </source>
</evidence>
<evidence type="ECO:0000259" key="8">
    <source>
        <dbReference type="Pfam" id="PF12705"/>
    </source>
</evidence>
<dbReference type="GO" id="GO:0016787">
    <property type="term" value="F:hydrolase activity"/>
    <property type="evidence" value="ECO:0007669"/>
    <property type="project" value="UniProtKB-KW"/>
</dbReference>
<dbReference type="GO" id="GO:0005524">
    <property type="term" value="F:ATP binding"/>
    <property type="evidence" value="ECO:0007669"/>
    <property type="project" value="UniProtKB-KW"/>
</dbReference>
<dbReference type="HOGENOM" id="CLU_086290_0_0_9"/>
<evidence type="ECO:0000313" key="9">
    <source>
        <dbReference type="EMBL" id="CDF58292.1"/>
    </source>
</evidence>
<evidence type="ECO:0000313" key="10">
    <source>
        <dbReference type="Proteomes" id="UP000014923"/>
    </source>
</evidence>
<keyword evidence="10" id="KW-1185">Reference proteome</keyword>
<dbReference type="RefSeq" id="WP_018662239.1">
    <property type="nucleotide sequence ID" value="NZ_HF952018.1"/>
</dbReference>
<protein>
    <submittedName>
        <fullName evidence="9">Conserved domain protein</fullName>
    </submittedName>
</protein>
<keyword evidence="5" id="KW-0067">ATP-binding</keyword>
<name>R7RQ06_9CLOT</name>
<dbReference type="Proteomes" id="UP000014923">
    <property type="component" value="Unassembled WGS sequence"/>
</dbReference>
<sequence length="269" mass="31917">MENKIYLSASSINTFKTCKRRYKFKYIEKINNNLKLESKYISFGQSMHKAIADFNSIQNQEFKTLQILQNLLRKNWIRKGYENTDEEREFGLKGLKMLEEYFNNPQDMASKNLLIENTLKEYRNNNIILFGKIDRAIVTLNNEIEVIDYKTGNTIEYEGDFVLDPQIACYIELFKNNFNIVPNYISFYYLTHNKKVQIKIEPQHINLISDFLNDTINQIITEKEYPCNVSESCEYTCEFCDICDKSYSIEEKLLNELRTNNFEANKTVF</sequence>
<accession>R7RQ06</accession>
<dbReference type="AlphaFoldDB" id="R7RQ06"/>
<proteinExistence type="predicted"/>
<dbReference type="EMBL" id="CAVN010000095">
    <property type="protein sequence ID" value="CDF58292.1"/>
    <property type="molecule type" value="Genomic_DNA"/>
</dbReference>
<dbReference type="Pfam" id="PF12705">
    <property type="entry name" value="PDDEXK_1"/>
    <property type="match status" value="1"/>
</dbReference>
<dbReference type="InterPro" id="IPR038726">
    <property type="entry name" value="PDDEXK_AddAB-type"/>
</dbReference>
<dbReference type="GO" id="GO:0006281">
    <property type="term" value="P:DNA repair"/>
    <property type="evidence" value="ECO:0007669"/>
    <property type="project" value="UniProtKB-KW"/>
</dbReference>
<evidence type="ECO:0000256" key="5">
    <source>
        <dbReference type="ARBA" id="ARBA00022840"/>
    </source>
</evidence>
<evidence type="ECO:0000256" key="6">
    <source>
        <dbReference type="ARBA" id="ARBA00023125"/>
    </source>
</evidence>
<dbReference type="GO" id="GO:0003677">
    <property type="term" value="F:DNA binding"/>
    <property type="evidence" value="ECO:0007669"/>
    <property type="project" value="UniProtKB-KW"/>
</dbReference>
<evidence type="ECO:0000256" key="4">
    <source>
        <dbReference type="ARBA" id="ARBA00022806"/>
    </source>
</evidence>